<dbReference type="Pfam" id="PF25457">
    <property type="entry name" value="IRF-2BP1_2_M"/>
    <property type="match status" value="1"/>
</dbReference>
<dbReference type="GO" id="GO:0005634">
    <property type="term" value="C:nucleus"/>
    <property type="evidence" value="ECO:0007669"/>
    <property type="project" value="UniProtKB-SubCell"/>
</dbReference>
<feature type="region of interest" description="Disordered" evidence="6">
    <location>
        <begin position="70"/>
        <end position="116"/>
    </location>
</feature>
<comment type="function">
    <text evidence="5">Acts as a transcriptional repressor.</text>
</comment>
<sequence>ARASMSSGRQAASRRQWCYLCDLPKTPWALLWDFSEAVCRGCVNYDGADRVELLIDAARQLKFSHGVLEERRYEPRTPSRPEEERASPGARGSVAQAPMGQGPGQGQGQGPLAGPHELLALSRCGPEAGRRQAPPAAASTSAAAELNEAVCNRVEGWPRQPRPVQDVLAVLSSCVPFAVRFRKEHALVGRVLAFEAGAAPQPELRVFVEYPAASGLVFCSVPDLVRQMFRDLAKVRHLEYEPQAGAWRPLADLLSEAVRAFKEPPGPDVLPQADALAGAGHPPKGAARRRREKGEGVAPAWLRLEALPGPPEGTPPVSVLMGGADGDTPAPSSSYPPARQPVGSGHLCCTLCQEHLEDTHFVQCPSVPLHKFCFPCTRAFIRGQDPGAEVYCPSGRRCPLSAAAAPWAFMQGEIATILGGEGVSVKKESEP</sequence>
<evidence type="ECO:0000259" key="9">
    <source>
        <dbReference type="Pfam" id="PF25457"/>
    </source>
</evidence>
<dbReference type="Gene3D" id="1.10.10.1580">
    <property type="entry name" value="Interferon regulatory factor 2-binding protein"/>
    <property type="match status" value="1"/>
</dbReference>
<proteinExistence type="inferred from homology"/>
<dbReference type="InterPro" id="IPR022750">
    <property type="entry name" value="IRF-2BP1_2-like_Znf"/>
</dbReference>
<accession>H3C644</accession>
<evidence type="ECO:0000256" key="2">
    <source>
        <dbReference type="ARBA" id="ARBA00010802"/>
    </source>
</evidence>
<name>H3C644_TETNG</name>
<feature type="domain" description="IRF-2BP1/2-like middle" evidence="9">
    <location>
        <begin position="139"/>
        <end position="273"/>
    </location>
</feature>
<dbReference type="Proteomes" id="UP000007303">
    <property type="component" value="Unassembled WGS sequence"/>
</dbReference>
<organism evidence="10 11">
    <name type="scientific">Tetraodon nigroviridis</name>
    <name type="common">Spotted green pufferfish</name>
    <name type="synonym">Chelonodon nigroviridis</name>
    <dbReference type="NCBI Taxonomy" id="99883"/>
    <lineage>
        <taxon>Eukaryota</taxon>
        <taxon>Metazoa</taxon>
        <taxon>Chordata</taxon>
        <taxon>Craniata</taxon>
        <taxon>Vertebrata</taxon>
        <taxon>Euteleostomi</taxon>
        <taxon>Actinopterygii</taxon>
        <taxon>Neopterygii</taxon>
        <taxon>Teleostei</taxon>
        <taxon>Neoteleostei</taxon>
        <taxon>Acanthomorphata</taxon>
        <taxon>Eupercaria</taxon>
        <taxon>Tetraodontiformes</taxon>
        <taxon>Tetradontoidea</taxon>
        <taxon>Tetraodontidae</taxon>
        <taxon>Tetraodon</taxon>
    </lineage>
</organism>
<evidence type="ECO:0000256" key="6">
    <source>
        <dbReference type="SAM" id="MobiDB-lite"/>
    </source>
</evidence>
<dbReference type="InterPro" id="IPR058682">
    <property type="entry name" value="IRF-2BP1/2-like_M"/>
</dbReference>
<dbReference type="GeneTree" id="ENSGT00940000162120"/>
<evidence type="ECO:0000259" key="7">
    <source>
        <dbReference type="Pfam" id="PF11261"/>
    </source>
</evidence>
<dbReference type="InterPro" id="IPR057414">
    <property type="entry name" value="Zf-C3HC4_IRF-2BP1_2"/>
</dbReference>
<keyword evidence="4" id="KW-0539">Nucleus</keyword>
<dbReference type="PANTHER" id="PTHR10816">
    <property type="entry name" value="MYELIN TRANSCRIPTION FACTOR 1-RELATED"/>
    <property type="match status" value="1"/>
</dbReference>
<evidence type="ECO:0000256" key="1">
    <source>
        <dbReference type="ARBA" id="ARBA00004123"/>
    </source>
</evidence>
<protein>
    <submittedName>
        <fullName evidence="10">Interferon regulatory factor 2 binding protein 1</fullName>
    </submittedName>
</protein>
<feature type="domain" description="Interferon regulatory factor 2-binding protein 1/2-like C3HC4 zinc finger" evidence="8">
    <location>
        <begin position="347"/>
        <end position="418"/>
    </location>
</feature>
<dbReference type="InParanoid" id="H3C644"/>
<dbReference type="FunFam" id="1.10.10.1580:FF:000001">
    <property type="entry name" value="interferon regulatory factor 2-binding protein 2"/>
    <property type="match status" value="1"/>
</dbReference>
<evidence type="ECO:0000259" key="8">
    <source>
        <dbReference type="Pfam" id="PF25454"/>
    </source>
</evidence>
<comment type="similarity">
    <text evidence="2">Belongs to the IRF2BP family.</text>
</comment>
<comment type="subcellular location">
    <subcellularLocation>
        <location evidence="1">Nucleus</location>
    </subcellularLocation>
</comment>
<dbReference type="Ensembl" id="ENSTNIT00000003339.1">
    <property type="protein sequence ID" value="ENSTNIP00000003714.1"/>
    <property type="gene ID" value="ENSTNIG00000001701.1"/>
</dbReference>
<evidence type="ECO:0000256" key="5">
    <source>
        <dbReference type="ARBA" id="ARBA00059947"/>
    </source>
</evidence>
<dbReference type="InterPro" id="IPR044882">
    <property type="entry name" value="I2BP1/2_C3HC4-RING_sf"/>
</dbReference>
<dbReference type="OMA" id="FKEPPIP"/>
<dbReference type="AlphaFoldDB" id="H3C644"/>
<feature type="compositionally biased region" description="Basic and acidic residues" evidence="6">
    <location>
        <begin position="70"/>
        <end position="86"/>
    </location>
</feature>
<dbReference type="HOGENOM" id="CLU_019307_2_0_1"/>
<feature type="compositionally biased region" description="Gly residues" evidence="6">
    <location>
        <begin position="101"/>
        <end position="111"/>
    </location>
</feature>
<reference evidence="10" key="3">
    <citation type="submission" date="2025-09" db="UniProtKB">
        <authorList>
            <consortium name="Ensembl"/>
        </authorList>
    </citation>
    <scope>IDENTIFICATION</scope>
</reference>
<evidence type="ECO:0000256" key="3">
    <source>
        <dbReference type="ARBA" id="ARBA00022491"/>
    </source>
</evidence>
<dbReference type="PANTHER" id="PTHR10816:SF17">
    <property type="entry name" value="INTERFERON REGULATORY FACTOR 2-BINDING PROTEIN 1"/>
    <property type="match status" value="1"/>
</dbReference>
<evidence type="ECO:0000313" key="11">
    <source>
        <dbReference type="Proteomes" id="UP000007303"/>
    </source>
</evidence>
<dbReference type="CDD" id="cd16511">
    <property type="entry name" value="vRING-HC_IRF2BP1-like"/>
    <property type="match status" value="1"/>
</dbReference>
<feature type="region of interest" description="Disordered" evidence="6">
    <location>
        <begin position="265"/>
        <end position="337"/>
    </location>
</feature>
<evidence type="ECO:0000256" key="4">
    <source>
        <dbReference type="ARBA" id="ARBA00023242"/>
    </source>
</evidence>
<keyword evidence="11" id="KW-1185">Reference proteome</keyword>
<dbReference type="Pfam" id="PF11261">
    <property type="entry name" value="IRF-2BP1_2"/>
    <property type="match status" value="1"/>
</dbReference>
<dbReference type="GO" id="GO:0006357">
    <property type="term" value="P:regulation of transcription by RNA polymerase II"/>
    <property type="evidence" value="ECO:0007669"/>
    <property type="project" value="TreeGrafter"/>
</dbReference>
<dbReference type="GO" id="GO:0003714">
    <property type="term" value="F:transcription corepressor activity"/>
    <property type="evidence" value="ECO:0007669"/>
    <property type="project" value="TreeGrafter"/>
</dbReference>
<dbReference type="SUPFAM" id="SSF57850">
    <property type="entry name" value="RING/U-box"/>
    <property type="match status" value="1"/>
</dbReference>
<keyword evidence="3" id="KW-0678">Repressor</keyword>
<dbReference type="Pfam" id="PF25454">
    <property type="entry name" value="zf-C3HC4_IRF-2BP1_2"/>
    <property type="match status" value="1"/>
</dbReference>
<evidence type="ECO:0000313" key="10">
    <source>
        <dbReference type="Ensembl" id="ENSTNIP00000003714.1"/>
    </source>
</evidence>
<reference evidence="11" key="1">
    <citation type="journal article" date="2004" name="Nature">
        <title>Genome duplication in the teleost fish Tetraodon nigroviridis reveals the early vertebrate proto-karyotype.</title>
        <authorList>
            <person name="Jaillon O."/>
            <person name="Aury J.-M."/>
            <person name="Brunet F."/>
            <person name="Petit J.-L."/>
            <person name="Stange-Thomann N."/>
            <person name="Mauceli E."/>
            <person name="Bouneau L."/>
            <person name="Fischer C."/>
            <person name="Ozouf-Costaz C."/>
            <person name="Bernot A."/>
            <person name="Nicaud S."/>
            <person name="Jaffe D."/>
            <person name="Fisher S."/>
            <person name="Lutfalla G."/>
            <person name="Dossat C."/>
            <person name="Segurens B."/>
            <person name="Dasilva C."/>
            <person name="Salanoubat M."/>
            <person name="Levy M."/>
            <person name="Boudet N."/>
            <person name="Castellano S."/>
            <person name="Anthouard V."/>
            <person name="Jubin C."/>
            <person name="Castelli V."/>
            <person name="Katinka M."/>
            <person name="Vacherie B."/>
            <person name="Biemont C."/>
            <person name="Skalli Z."/>
            <person name="Cattolico L."/>
            <person name="Poulain J."/>
            <person name="De Berardinis V."/>
            <person name="Cruaud C."/>
            <person name="Duprat S."/>
            <person name="Brottier P."/>
            <person name="Coutanceau J.-P."/>
            <person name="Gouzy J."/>
            <person name="Parra G."/>
            <person name="Lardier G."/>
            <person name="Chapple C."/>
            <person name="McKernan K.J."/>
            <person name="McEwan P."/>
            <person name="Bosak S."/>
            <person name="Kellis M."/>
            <person name="Volff J.-N."/>
            <person name="Guigo R."/>
            <person name="Zody M.C."/>
            <person name="Mesirov J."/>
            <person name="Lindblad-Toh K."/>
            <person name="Birren B."/>
            <person name="Nusbaum C."/>
            <person name="Kahn D."/>
            <person name="Robinson-Rechavi M."/>
            <person name="Laudet V."/>
            <person name="Schachter V."/>
            <person name="Quetier F."/>
            <person name="Saurin W."/>
            <person name="Scarpelli C."/>
            <person name="Wincker P."/>
            <person name="Lander E.S."/>
            <person name="Weissenbach J."/>
            <person name="Roest Crollius H."/>
        </authorList>
    </citation>
    <scope>NUCLEOTIDE SEQUENCE [LARGE SCALE GENOMIC DNA]</scope>
</reference>
<reference evidence="10" key="2">
    <citation type="submission" date="2025-08" db="UniProtKB">
        <authorList>
            <consortium name="Ensembl"/>
        </authorList>
    </citation>
    <scope>IDENTIFICATION</scope>
</reference>
<feature type="domain" description="Interferon regulatory factor 2-binding protein 1/2-like zinc finger" evidence="7">
    <location>
        <begin position="14"/>
        <end position="65"/>
    </location>
</feature>